<dbReference type="InterPro" id="IPR051538">
    <property type="entry name" value="Acyl-CoA_Synth/Transferase"/>
</dbReference>
<accession>A0A1F4XKS4</accession>
<keyword evidence="3" id="KW-0067">ATP-binding</keyword>
<dbReference type="STRING" id="1817814.A2V81_02135"/>
<dbReference type="GO" id="GO:0005524">
    <property type="term" value="F:ATP binding"/>
    <property type="evidence" value="ECO:0007669"/>
    <property type="project" value="UniProtKB-KW"/>
</dbReference>
<gene>
    <name evidence="4" type="ORF">A2V81_02135</name>
</gene>
<comment type="caution">
    <text evidence="4">The sequence shown here is derived from an EMBL/GenBank/DDBJ whole genome shotgun (WGS) entry which is preliminary data.</text>
</comment>
<dbReference type="EMBL" id="MEWR01000008">
    <property type="protein sequence ID" value="OGC82312.1"/>
    <property type="molecule type" value="Genomic_DNA"/>
</dbReference>
<dbReference type="PANTHER" id="PTHR43334:SF1">
    <property type="entry name" value="3-HYDROXYPROPIONATE--COA LIGASE [ADP-FORMING]"/>
    <property type="match status" value="1"/>
</dbReference>
<organism evidence="4 5">
    <name type="scientific">Candidatus Abawacabacteria bacterium RBG_16_42_10</name>
    <dbReference type="NCBI Taxonomy" id="1817814"/>
    <lineage>
        <taxon>Bacteria</taxon>
        <taxon>Candidatus Abawacaibacteriota</taxon>
    </lineage>
</organism>
<evidence type="ECO:0000313" key="4">
    <source>
        <dbReference type="EMBL" id="OGC82312.1"/>
    </source>
</evidence>
<reference evidence="4 5" key="1">
    <citation type="journal article" date="2016" name="Nat. Commun.">
        <title>Thousands of microbial genomes shed light on interconnected biogeochemical processes in an aquifer system.</title>
        <authorList>
            <person name="Anantharaman K."/>
            <person name="Brown C.T."/>
            <person name="Hug L.A."/>
            <person name="Sharon I."/>
            <person name="Castelle C.J."/>
            <person name="Probst A.J."/>
            <person name="Thomas B.C."/>
            <person name="Singh A."/>
            <person name="Wilkins M.J."/>
            <person name="Karaoz U."/>
            <person name="Brodie E.L."/>
            <person name="Williams K.H."/>
            <person name="Hubbard S.S."/>
            <person name="Banfield J.F."/>
        </authorList>
    </citation>
    <scope>NUCLEOTIDE SEQUENCE [LARGE SCALE GENOMIC DNA]</scope>
</reference>
<dbReference type="PANTHER" id="PTHR43334">
    <property type="entry name" value="ACETATE--COA LIGASE [ADP-FORMING]"/>
    <property type="match status" value="1"/>
</dbReference>
<sequence length="417" mass="47290">MLKGGVTIAGSWVAKSHTGSITRSLDITKALCRATGITFVEDTESFFQSLMLASWIKLPHHPEFFVIGNAGGPGVIVTDNFEKEHVSLFKPEIVPVKWQQKYSHIPWTNPLDLLGDARQERYADAIYLLEREAKNTIMFVVLTPQALTDVNLIAQSIRDFKVLHPKQGIVACFMGGKRVEEGKAILYKEHIPCFDYPELAISLLAKMVKAKEIGETFYKVKKVSRKLADLKLKQIPVTADRVPKLKYPVVLKASTPHSSELYHKASVGAVTLDIRNEEQLARALHDMKKRLKKYTKVQYYVEPFIDPGREILMSVRRDSDFGTILTIGFGGEWVQVLSDKIIMIAPFSQSEVREALKELRGYSALVDQLDITRDIADIAVLLARELEKRKDLELIEINPVRFVGKKVYILDWKEIKQ</sequence>
<dbReference type="Gene3D" id="3.30.1490.20">
    <property type="entry name" value="ATP-grasp fold, A domain"/>
    <property type="match status" value="1"/>
</dbReference>
<keyword evidence="1" id="KW-0436">Ligase</keyword>
<evidence type="ECO:0000256" key="3">
    <source>
        <dbReference type="ARBA" id="ARBA00022840"/>
    </source>
</evidence>
<proteinExistence type="predicted"/>
<protein>
    <recommendedName>
        <fullName evidence="6">ATP-grasp domain-containing protein</fullName>
    </recommendedName>
</protein>
<dbReference type="InterPro" id="IPR013815">
    <property type="entry name" value="ATP_grasp_subdomain_1"/>
</dbReference>
<keyword evidence="2" id="KW-0547">Nucleotide-binding</keyword>
<dbReference type="Gene3D" id="3.40.50.261">
    <property type="entry name" value="Succinyl-CoA synthetase domains"/>
    <property type="match status" value="2"/>
</dbReference>
<evidence type="ECO:0008006" key="6">
    <source>
        <dbReference type="Google" id="ProtNLM"/>
    </source>
</evidence>
<dbReference type="Gene3D" id="3.30.470.20">
    <property type="entry name" value="ATP-grasp fold, B domain"/>
    <property type="match status" value="1"/>
</dbReference>
<dbReference type="AlphaFoldDB" id="A0A1F4XKS4"/>
<evidence type="ECO:0000256" key="2">
    <source>
        <dbReference type="ARBA" id="ARBA00022741"/>
    </source>
</evidence>
<evidence type="ECO:0000313" key="5">
    <source>
        <dbReference type="Proteomes" id="UP000177614"/>
    </source>
</evidence>
<dbReference type="InterPro" id="IPR016102">
    <property type="entry name" value="Succinyl-CoA_synth-like"/>
</dbReference>
<dbReference type="SUPFAM" id="SSF52210">
    <property type="entry name" value="Succinyl-CoA synthetase domains"/>
    <property type="match status" value="2"/>
</dbReference>
<dbReference type="Proteomes" id="UP000177614">
    <property type="component" value="Unassembled WGS sequence"/>
</dbReference>
<dbReference type="GO" id="GO:0016874">
    <property type="term" value="F:ligase activity"/>
    <property type="evidence" value="ECO:0007669"/>
    <property type="project" value="UniProtKB-KW"/>
</dbReference>
<dbReference type="Pfam" id="PF13549">
    <property type="entry name" value="ATP-grasp_5"/>
    <property type="match status" value="1"/>
</dbReference>
<name>A0A1F4XKS4_9BACT</name>
<evidence type="ECO:0000256" key="1">
    <source>
        <dbReference type="ARBA" id="ARBA00022598"/>
    </source>
</evidence>
<dbReference type="SUPFAM" id="SSF56059">
    <property type="entry name" value="Glutathione synthetase ATP-binding domain-like"/>
    <property type="match status" value="1"/>
</dbReference>